<dbReference type="EC" id="2.5.1.74" evidence="8 9"/>
<evidence type="ECO:0000256" key="4">
    <source>
        <dbReference type="ARBA" id="ARBA00022679"/>
    </source>
</evidence>
<feature type="transmembrane region" description="Helical" evidence="8">
    <location>
        <begin position="276"/>
        <end position="298"/>
    </location>
</feature>
<evidence type="ECO:0000256" key="1">
    <source>
        <dbReference type="ARBA" id="ARBA00004141"/>
    </source>
</evidence>
<evidence type="ECO:0000256" key="8">
    <source>
        <dbReference type="HAMAP-Rule" id="MF_01937"/>
    </source>
</evidence>
<accession>A0A1S6ITM1</accession>
<dbReference type="PANTHER" id="PTHR13929">
    <property type="entry name" value="1,4-DIHYDROXY-2-NAPHTHOATE OCTAPRENYLTRANSFERASE"/>
    <property type="match status" value="1"/>
</dbReference>
<dbReference type="InterPro" id="IPR044878">
    <property type="entry name" value="UbiA_sf"/>
</dbReference>
<comment type="similarity">
    <text evidence="8">Belongs to the MenA family. Type 1 subfamily.</text>
</comment>
<feature type="transmembrane region" description="Helical" evidence="8">
    <location>
        <begin position="97"/>
        <end position="115"/>
    </location>
</feature>
<dbReference type="EMBL" id="CP019698">
    <property type="protein sequence ID" value="AQS58129.1"/>
    <property type="molecule type" value="Genomic_DNA"/>
</dbReference>
<dbReference type="Pfam" id="PF01040">
    <property type="entry name" value="UbiA"/>
    <property type="match status" value="1"/>
</dbReference>
<gene>
    <name evidence="8" type="primary">menA</name>
    <name evidence="10" type="ORF">B0537_02885</name>
</gene>
<dbReference type="OrthoDB" id="9767568at2"/>
<dbReference type="NCBIfam" id="NF004751">
    <property type="entry name" value="PRK06080.1-3"/>
    <property type="match status" value="1"/>
</dbReference>
<organism evidence="10 11">
    <name type="scientific">Desulforamulus ferrireducens</name>
    <dbReference type="NCBI Taxonomy" id="1833852"/>
    <lineage>
        <taxon>Bacteria</taxon>
        <taxon>Bacillati</taxon>
        <taxon>Bacillota</taxon>
        <taxon>Clostridia</taxon>
        <taxon>Eubacteriales</taxon>
        <taxon>Peptococcaceae</taxon>
        <taxon>Desulforamulus</taxon>
    </lineage>
</organism>
<dbReference type="InterPro" id="IPR000537">
    <property type="entry name" value="UbiA_prenyltransferase"/>
</dbReference>
<dbReference type="HAMAP" id="MF_01937">
    <property type="entry name" value="MenA_1"/>
    <property type="match status" value="1"/>
</dbReference>
<dbReference type="InterPro" id="IPR026046">
    <property type="entry name" value="UBIAD1"/>
</dbReference>
<reference evidence="10 11" key="1">
    <citation type="journal article" date="2016" name="Int. J. Syst. Evol. Microbiol.">
        <title>Desulfotomaculum ferrireducens sp. nov., a moderately thermophilic sulfate-reducing and dissimilatory Fe(III)-reducing bacterium isolated from compost.</title>
        <authorList>
            <person name="Yang G."/>
            <person name="Guo J."/>
            <person name="Zhuang L."/>
            <person name="Yuan Y."/>
            <person name="Zhou S."/>
        </authorList>
    </citation>
    <scope>NUCLEOTIDE SEQUENCE [LARGE SCALE GENOMIC DNA]</scope>
    <source>
        <strain evidence="10 11">GSS09</strain>
    </source>
</reference>
<feature type="transmembrane region" description="Helical" evidence="8">
    <location>
        <begin position="152"/>
        <end position="171"/>
    </location>
</feature>
<evidence type="ECO:0000256" key="7">
    <source>
        <dbReference type="ARBA" id="ARBA00023136"/>
    </source>
</evidence>
<dbReference type="GO" id="GO:0009234">
    <property type="term" value="P:menaquinone biosynthetic process"/>
    <property type="evidence" value="ECO:0007669"/>
    <property type="project" value="UniProtKB-UniRule"/>
</dbReference>
<evidence type="ECO:0000256" key="2">
    <source>
        <dbReference type="ARBA" id="ARBA00022428"/>
    </source>
</evidence>
<dbReference type="GO" id="GO:0042371">
    <property type="term" value="P:vitamin K biosynthetic process"/>
    <property type="evidence" value="ECO:0007669"/>
    <property type="project" value="TreeGrafter"/>
</dbReference>
<name>A0A1S6ITM1_9FIRM</name>
<evidence type="ECO:0000256" key="5">
    <source>
        <dbReference type="ARBA" id="ARBA00022692"/>
    </source>
</evidence>
<keyword evidence="6 8" id="KW-1133">Transmembrane helix</keyword>
<comment type="function">
    <text evidence="8">Conversion of 1,4-dihydroxy-2-naphthoate (DHNA) to demethylmenaquinone (DMK).</text>
</comment>
<evidence type="ECO:0000313" key="11">
    <source>
        <dbReference type="Proteomes" id="UP000189464"/>
    </source>
</evidence>
<feature type="transmembrane region" description="Helical" evidence="8">
    <location>
        <begin position="45"/>
        <end position="65"/>
    </location>
</feature>
<dbReference type="PIRSF" id="PIRSF005355">
    <property type="entry name" value="UBIAD1"/>
    <property type="match status" value="1"/>
</dbReference>
<feature type="transmembrane region" description="Helical" evidence="8">
    <location>
        <begin position="225"/>
        <end position="256"/>
    </location>
</feature>
<proteinExistence type="inferred from homology"/>
<keyword evidence="7 8" id="KW-0472">Membrane</keyword>
<dbReference type="AlphaFoldDB" id="A0A1S6ITM1"/>
<feature type="transmembrane region" description="Helical" evidence="8">
    <location>
        <begin position="121"/>
        <end position="140"/>
    </location>
</feature>
<dbReference type="GO" id="GO:0005886">
    <property type="term" value="C:plasma membrane"/>
    <property type="evidence" value="ECO:0007669"/>
    <property type="project" value="UniProtKB-SubCell"/>
</dbReference>
<dbReference type="InterPro" id="IPR004657">
    <property type="entry name" value="MenA"/>
</dbReference>
<comment type="subcellular location">
    <subcellularLocation>
        <location evidence="8">Cell membrane</location>
        <topology evidence="8">Multi-pass membrane protein</topology>
    </subcellularLocation>
    <subcellularLocation>
        <location evidence="1">Membrane</location>
        <topology evidence="1">Multi-pass membrane protein</topology>
    </subcellularLocation>
</comment>
<dbReference type="UniPathway" id="UPA00079">
    <property type="reaction ID" value="UER00168"/>
</dbReference>
<protein>
    <recommendedName>
        <fullName evidence="8 9">1,4-dihydroxy-2-naphthoate octaprenyltransferase</fullName>
        <shortName evidence="8">DHNA-octaprenyltransferase</shortName>
        <ecNumber evidence="8 9">2.5.1.74</ecNumber>
    </recommendedName>
</protein>
<dbReference type="GO" id="GO:0046428">
    <property type="term" value="F:1,4-dihydroxy-2-naphthoate polyprenyltransferase activity"/>
    <property type="evidence" value="ECO:0007669"/>
    <property type="project" value="UniProtKB-UniRule"/>
</dbReference>
<feature type="transmembrane region" description="Helical" evidence="8">
    <location>
        <begin position="177"/>
        <end position="196"/>
    </location>
</feature>
<dbReference type="CDD" id="cd13962">
    <property type="entry name" value="PT_UbiA_UBIAD1"/>
    <property type="match status" value="1"/>
</dbReference>
<dbReference type="PANTHER" id="PTHR13929:SF0">
    <property type="entry name" value="UBIA PRENYLTRANSFERASE DOMAIN-CONTAINING PROTEIN 1"/>
    <property type="match status" value="1"/>
</dbReference>
<dbReference type="RefSeq" id="WP_077713092.1">
    <property type="nucleotide sequence ID" value="NZ_CP019698.1"/>
</dbReference>
<dbReference type="Proteomes" id="UP000189464">
    <property type="component" value="Chromosome"/>
</dbReference>
<dbReference type="STRING" id="1833852.B0537_02885"/>
<dbReference type="Gene3D" id="1.10.357.140">
    <property type="entry name" value="UbiA prenyltransferase"/>
    <property type="match status" value="1"/>
</dbReference>
<evidence type="ECO:0000313" key="10">
    <source>
        <dbReference type="EMBL" id="AQS58129.1"/>
    </source>
</evidence>
<keyword evidence="5 8" id="KW-0812">Transmembrane</keyword>
<evidence type="ECO:0000256" key="3">
    <source>
        <dbReference type="ARBA" id="ARBA00022475"/>
    </source>
</evidence>
<dbReference type="NCBIfam" id="TIGR00751">
    <property type="entry name" value="menA"/>
    <property type="match status" value="1"/>
</dbReference>
<keyword evidence="3 8" id="KW-1003">Cell membrane</keyword>
<evidence type="ECO:0000256" key="9">
    <source>
        <dbReference type="NCBIfam" id="TIGR00751"/>
    </source>
</evidence>
<sequence>MSQRTENLSTWQIWLLAIRPKTLPAAMGPVVVGTSLAIGDHTFNLLPALAALLVSLLLQIGSNLANDVFDFKKGKDTEERTGPLRVTQAGLLTPRQVMVGMGVVFVLAFVLGLYLTWVGGWVILALGIAAIISAIAYTGGPYPLGYHGLGDIFVFLFFGPVAVCGTYYVQAGSLSSAAWWGSLPMGFLITAVLVVNNYRDLPQDKKTGKRTIAVRLGPAATRWEYYLLVAASFAVPLLMWLLGIASPWIFCAWLSLPLVLPLIRDMQTKEGRPLNATLAGTARLSLVFGVLFSIGYLLGEYL</sequence>
<comment type="pathway">
    <text evidence="8">Quinol/quinone metabolism; menaquinone biosynthesis; menaquinol from 1,4-dihydroxy-2-naphthoate: step 1/2.</text>
</comment>
<keyword evidence="2 8" id="KW-0474">Menaquinone biosynthesis</keyword>
<keyword evidence="4 8" id="KW-0808">Transferase</keyword>
<comment type="catalytic activity">
    <reaction evidence="8">
        <text>an all-trans-polyprenyl diphosphate + 1,4-dihydroxy-2-naphthoate + H(+) = a 2-demethylmenaquinol + CO2 + diphosphate</text>
        <dbReference type="Rhea" id="RHEA:26478"/>
        <dbReference type="Rhea" id="RHEA-COMP:9563"/>
        <dbReference type="Rhea" id="RHEA-COMP:9564"/>
        <dbReference type="ChEBI" id="CHEBI:11173"/>
        <dbReference type="ChEBI" id="CHEBI:15378"/>
        <dbReference type="ChEBI" id="CHEBI:16526"/>
        <dbReference type="ChEBI" id="CHEBI:33019"/>
        <dbReference type="ChEBI" id="CHEBI:55437"/>
        <dbReference type="ChEBI" id="CHEBI:58914"/>
        <dbReference type="EC" id="2.5.1.74"/>
    </reaction>
</comment>
<dbReference type="KEGG" id="dfg:B0537_02885"/>
<keyword evidence="11" id="KW-1185">Reference proteome</keyword>
<evidence type="ECO:0000256" key="6">
    <source>
        <dbReference type="ARBA" id="ARBA00022989"/>
    </source>
</evidence>